<keyword evidence="6" id="KW-0325">Glycoprotein</keyword>
<keyword evidence="4 7" id="KW-1133">Transmembrane helix</keyword>
<feature type="transmembrane region" description="Helical" evidence="7">
    <location>
        <begin position="173"/>
        <end position="195"/>
    </location>
</feature>
<dbReference type="InterPro" id="IPR000731">
    <property type="entry name" value="SSD"/>
</dbReference>
<sequence>NGYQILSDGDQNSRIKIQYPVSDMFGRQFSLQPNFFGVELFDQPDEAAKLLDSADGVFEANATRLVDPVSRITNVKSVKMITLQFRAEHKPGWTEAQVKKWEMSMVDIFEKRYNSKRLKIYAYSQSYVEEEMVRGGIIMIPYLVVGFAIMCICSCVLVMIRALYMHQENGYKVILAIMACLTPLLACATALALMFLCGIRFASILCVIPFLVLSIGKFGWVRLPLRRAKVCQGVPKRAKACQGVPRRAKACQGVPRRAKACQGVLRRAKACQGVPRCPKACQGVPRCP</sequence>
<dbReference type="eggNOG" id="KOG1934">
    <property type="taxonomic scope" value="Eukaryota"/>
</dbReference>
<dbReference type="STRING" id="1561998.A0A1I7SXL5"/>
<dbReference type="PROSITE" id="PS50156">
    <property type="entry name" value="SSD"/>
    <property type="match status" value="1"/>
</dbReference>
<dbReference type="Pfam" id="PF02460">
    <property type="entry name" value="Patched"/>
    <property type="match status" value="1"/>
</dbReference>
<proteinExistence type="inferred from homology"/>
<evidence type="ECO:0000256" key="3">
    <source>
        <dbReference type="ARBA" id="ARBA00022692"/>
    </source>
</evidence>
<dbReference type="PANTHER" id="PTHR10796">
    <property type="entry name" value="PATCHED-RELATED"/>
    <property type="match status" value="1"/>
</dbReference>
<name>A0A1I7SXL5_9PELO</name>
<evidence type="ECO:0000313" key="10">
    <source>
        <dbReference type="WBParaSite" id="Csp11.Scaffold162.g603.t1"/>
    </source>
</evidence>
<dbReference type="AlphaFoldDB" id="A0A1I7SXL5"/>
<keyword evidence="9" id="KW-1185">Reference proteome</keyword>
<dbReference type="Proteomes" id="UP000095282">
    <property type="component" value="Unplaced"/>
</dbReference>
<dbReference type="GO" id="GO:0006897">
    <property type="term" value="P:endocytosis"/>
    <property type="evidence" value="ECO:0007669"/>
    <property type="project" value="TreeGrafter"/>
</dbReference>
<evidence type="ECO:0000256" key="2">
    <source>
        <dbReference type="ARBA" id="ARBA00005585"/>
    </source>
</evidence>
<evidence type="ECO:0000256" key="7">
    <source>
        <dbReference type="SAM" id="Phobius"/>
    </source>
</evidence>
<dbReference type="InterPro" id="IPR051697">
    <property type="entry name" value="Patched_domain-protein"/>
</dbReference>
<feature type="domain" description="SSD" evidence="8">
    <location>
        <begin position="146"/>
        <end position="216"/>
    </location>
</feature>
<comment type="similarity">
    <text evidence="2">Belongs to the patched family.</text>
</comment>
<dbReference type="InterPro" id="IPR003392">
    <property type="entry name" value="PTHD_SSD"/>
</dbReference>
<feature type="transmembrane region" description="Helical" evidence="7">
    <location>
        <begin position="139"/>
        <end position="164"/>
    </location>
</feature>
<keyword evidence="5 7" id="KW-0472">Membrane</keyword>
<feature type="transmembrane region" description="Helical" evidence="7">
    <location>
        <begin position="201"/>
        <end position="220"/>
    </location>
</feature>
<evidence type="ECO:0000256" key="6">
    <source>
        <dbReference type="ARBA" id="ARBA00023180"/>
    </source>
</evidence>
<reference evidence="10" key="1">
    <citation type="submission" date="2016-11" db="UniProtKB">
        <authorList>
            <consortium name="WormBaseParasite"/>
        </authorList>
    </citation>
    <scope>IDENTIFICATION</scope>
</reference>
<evidence type="ECO:0000256" key="1">
    <source>
        <dbReference type="ARBA" id="ARBA00004141"/>
    </source>
</evidence>
<accession>A0A1I7SXL5</accession>
<dbReference type="GO" id="GO:0030659">
    <property type="term" value="C:cytoplasmic vesicle membrane"/>
    <property type="evidence" value="ECO:0007669"/>
    <property type="project" value="TreeGrafter"/>
</dbReference>
<dbReference type="GO" id="GO:0018996">
    <property type="term" value="P:molting cycle, collagen and cuticulin-based cuticle"/>
    <property type="evidence" value="ECO:0007669"/>
    <property type="project" value="TreeGrafter"/>
</dbReference>
<protein>
    <submittedName>
        <fullName evidence="10">SSD domain-containing protein</fullName>
    </submittedName>
</protein>
<evidence type="ECO:0000259" key="8">
    <source>
        <dbReference type="PROSITE" id="PS50156"/>
    </source>
</evidence>
<dbReference type="WBParaSite" id="Csp11.Scaffold162.g603.t1">
    <property type="protein sequence ID" value="Csp11.Scaffold162.g603.t1"/>
    <property type="gene ID" value="Csp11.Scaffold162.g603"/>
</dbReference>
<evidence type="ECO:0000256" key="4">
    <source>
        <dbReference type="ARBA" id="ARBA00022989"/>
    </source>
</evidence>
<organism evidence="9 10">
    <name type="scientific">Caenorhabditis tropicalis</name>
    <dbReference type="NCBI Taxonomy" id="1561998"/>
    <lineage>
        <taxon>Eukaryota</taxon>
        <taxon>Metazoa</taxon>
        <taxon>Ecdysozoa</taxon>
        <taxon>Nematoda</taxon>
        <taxon>Chromadorea</taxon>
        <taxon>Rhabditida</taxon>
        <taxon>Rhabditina</taxon>
        <taxon>Rhabditomorpha</taxon>
        <taxon>Rhabditoidea</taxon>
        <taxon>Rhabditidae</taxon>
        <taxon>Peloderinae</taxon>
        <taxon>Caenorhabditis</taxon>
    </lineage>
</organism>
<comment type="subcellular location">
    <subcellularLocation>
        <location evidence="1">Membrane</location>
        <topology evidence="1">Multi-pass membrane protein</topology>
    </subcellularLocation>
</comment>
<evidence type="ECO:0000313" key="9">
    <source>
        <dbReference type="Proteomes" id="UP000095282"/>
    </source>
</evidence>
<dbReference type="GO" id="GO:0005886">
    <property type="term" value="C:plasma membrane"/>
    <property type="evidence" value="ECO:0007669"/>
    <property type="project" value="TreeGrafter"/>
</dbReference>
<dbReference type="PANTHER" id="PTHR10796:SF97">
    <property type="entry name" value="SSD DOMAIN-CONTAINING PROTEIN"/>
    <property type="match status" value="1"/>
</dbReference>
<evidence type="ECO:0000256" key="5">
    <source>
        <dbReference type="ARBA" id="ARBA00023136"/>
    </source>
</evidence>
<keyword evidence="3 7" id="KW-0812">Transmembrane</keyword>